<accession>A0A853EZM6</accession>
<dbReference type="SMART" id="SM00530">
    <property type="entry name" value="HTH_XRE"/>
    <property type="match status" value="1"/>
</dbReference>
<evidence type="ECO:0000259" key="1">
    <source>
        <dbReference type="PROSITE" id="PS50943"/>
    </source>
</evidence>
<comment type="caution">
    <text evidence="2">The sequence shown here is derived from an EMBL/GenBank/DDBJ whole genome shotgun (WGS) entry which is preliminary data.</text>
</comment>
<dbReference type="Proteomes" id="UP000568751">
    <property type="component" value="Unassembled WGS sequence"/>
</dbReference>
<dbReference type="Pfam" id="PF01381">
    <property type="entry name" value="HTH_3"/>
    <property type="match status" value="1"/>
</dbReference>
<evidence type="ECO:0000313" key="2">
    <source>
        <dbReference type="EMBL" id="NYT27093.1"/>
    </source>
</evidence>
<organism evidence="2 3">
    <name type="scientific">Candidatus Thiodubiliella endoseptemdiera</name>
    <dbReference type="NCBI Taxonomy" id="2738886"/>
    <lineage>
        <taxon>Bacteria</taxon>
        <taxon>Pseudomonadati</taxon>
        <taxon>Pseudomonadota</taxon>
        <taxon>Gammaproteobacteria</taxon>
        <taxon>Candidatus Pseudothioglobaceae</taxon>
        <taxon>Candidatus Thiodubiliella</taxon>
    </lineage>
</organism>
<dbReference type="SUPFAM" id="SSF47413">
    <property type="entry name" value="lambda repressor-like DNA-binding domains"/>
    <property type="match status" value="1"/>
</dbReference>
<dbReference type="InterPro" id="IPR001387">
    <property type="entry name" value="Cro/C1-type_HTH"/>
</dbReference>
<sequence>MENTTLIGGKFITIDQALRTFGEQLKHIRKQQKTTQAELSEHCNVSLTVVKRLESGKPVSSINLMKILTSLGKLNLLIDLYKKPDTSPAETWKATNS</sequence>
<protein>
    <submittedName>
        <fullName evidence="2">Helix-turn-helix transcriptional regulator</fullName>
    </submittedName>
</protein>
<evidence type="ECO:0000313" key="3">
    <source>
        <dbReference type="Proteomes" id="UP000568751"/>
    </source>
</evidence>
<dbReference type="EMBL" id="JACCHT010000001">
    <property type="protein sequence ID" value="NYT27093.1"/>
    <property type="molecule type" value="Genomic_DNA"/>
</dbReference>
<dbReference type="AlphaFoldDB" id="A0A853EZM6"/>
<dbReference type="RefSeq" id="WP_369152591.1">
    <property type="nucleotide sequence ID" value="NZ_OZ156463.1"/>
</dbReference>
<name>A0A853EZM6_9GAMM</name>
<feature type="domain" description="HTH cro/C1-type" evidence="1">
    <location>
        <begin position="25"/>
        <end position="77"/>
    </location>
</feature>
<dbReference type="Gene3D" id="1.10.260.40">
    <property type="entry name" value="lambda repressor-like DNA-binding domains"/>
    <property type="match status" value="1"/>
</dbReference>
<dbReference type="InterPro" id="IPR010982">
    <property type="entry name" value="Lambda_DNA-bd_dom_sf"/>
</dbReference>
<dbReference type="PROSITE" id="PS50943">
    <property type="entry name" value="HTH_CROC1"/>
    <property type="match status" value="1"/>
</dbReference>
<gene>
    <name evidence="2" type="ORF">H0A76_03875</name>
</gene>
<dbReference type="CDD" id="cd00093">
    <property type="entry name" value="HTH_XRE"/>
    <property type="match status" value="1"/>
</dbReference>
<proteinExistence type="predicted"/>
<dbReference type="GO" id="GO:0003677">
    <property type="term" value="F:DNA binding"/>
    <property type="evidence" value="ECO:0007669"/>
    <property type="project" value="InterPro"/>
</dbReference>
<reference evidence="2 3" key="1">
    <citation type="submission" date="2020-05" db="EMBL/GenBank/DDBJ databases">
        <title>Horizontal transmission and recombination maintain forever young bacterial symbiont genomes.</title>
        <authorList>
            <person name="Russell S.L."/>
            <person name="Pepper-Tunick E."/>
            <person name="Svedberg J."/>
            <person name="Byrne A."/>
            <person name="Ruelas Castillo J."/>
            <person name="Vollmers C."/>
            <person name="Beinart R.A."/>
            <person name="Corbett-Detig R."/>
        </authorList>
    </citation>
    <scope>NUCLEOTIDE SEQUENCE [LARGE SCALE GENOMIC DNA]</scope>
    <source>
        <strain evidence="2">455</strain>
    </source>
</reference>